<keyword evidence="2" id="KW-1185">Reference proteome</keyword>
<evidence type="ECO:0000313" key="1">
    <source>
        <dbReference type="EMBL" id="RNA39028.1"/>
    </source>
</evidence>
<reference evidence="1 2" key="1">
    <citation type="journal article" date="2018" name="Sci. Rep.">
        <title>Genomic signatures of local adaptation to the degree of environmental predictability in rotifers.</title>
        <authorList>
            <person name="Franch-Gras L."/>
            <person name="Hahn C."/>
            <person name="Garcia-Roger E.M."/>
            <person name="Carmona M.J."/>
            <person name="Serra M."/>
            <person name="Gomez A."/>
        </authorList>
    </citation>
    <scope>NUCLEOTIDE SEQUENCE [LARGE SCALE GENOMIC DNA]</scope>
    <source>
        <strain evidence="1">HYR1</strain>
    </source>
</reference>
<accession>A0A3M7STY9</accession>
<dbReference type="AlphaFoldDB" id="A0A3M7STY9"/>
<comment type="caution">
    <text evidence="1">The sequence shown here is derived from an EMBL/GenBank/DDBJ whole genome shotgun (WGS) entry which is preliminary data.</text>
</comment>
<protein>
    <submittedName>
        <fullName evidence="1">Uncharacterized protein</fullName>
    </submittedName>
</protein>
<organism evidence="1 2">
    <name type="scientific">Brachionus plicatilis</name>
    <name type="common">Marine rotifer</name>
    <name type="synonym">Brachionus muelleri</name>
    <dbReference type="NCBI Taxonomy" id="10195"/>
    <lineage>
        <taxon>Eukaryota</taxon>
        <taxon>Metazoa</taxon>
        <taxon>Spiralia</taxon>
        <taxon>Gnathifera</taxon>
        <taxon>Rotifera</taxon>
        <taxon>Eurotatoria</taxon>
        <taxon>Monogononta</taxon>
        <taxon>Pseudotrocha</taxon>
        <taxon>Ploima</taxon>
        <taxon>Brachionidae</taxon>
        <taxon>Brachionus</taxon>
    </lineage>
</organism>
<dbReference type="EMBL" id="REGN01000795">
    <property type="protein sequence ID" value="RNA39028.1"/>
    <property type="molecule type" value="Genomic_DNA"/>
</dbReference>
<evidence type="ECO:0000313" key="2">
    <source>
        <dbReference type="Proteomes" id="UP000276133"/>
    </source>
</evidence>
<gene>
    <name evidence="1" type="ORF">BpHYR1_023655</name>
</gene>
<proteinExistence type="predicted"/>
<dbReference type="Proteomes" id="UP000276133">
    <property type="component" value="Unassembled WGS sequence"/>
</dbReference>
<name>A0A3M7STY9_BRAPC</name>
<sequence>MVYSIGTVDSPRQIIFESQNKPDKNFSISNYSDKPVSGLTRQCDQEIKIESDIAKISSNISKIKYISTSAHFQCISKINIPNN</sequence>